<feature type="chain" id="PRO_5023850324" evidence="1">
    <location>
        <begin position="23"/>
        <end position="176"/>
    </location>
</feature>
<dbReference type="EMBL" id="VYQF01000001">
    <property type="protein sequence ID" value="KAA9040848.1"/>
    <property type="molecule type" value="Genomic_DNA"/>
</dbReference>
<gene>
    <name evidence="2" type="ORF">FW778_02060</name>
</gene>
<dbReference type="RefSeq" id="WP_150412936.1">
    <property type="nucleotide sequence ID" value="NZ_VYQF01000001.1"/>
</dbReference>
<evidence type="ECO:0000256" key="1">
    <source>
        <dbReference type="SAM" id="SignalP"/>
    </source>
</evidence>
<comment type="caution">
    <text evidence="2">The sequence shown here is derived from an EMBL/GenBank/DDBJ whole genome shotgun (WGS) entry which is preliminary data.</text>
</comment>
<evidence type="ECO:0000313" key="3">
    <source>
        <dbReference type="Proteomes" id="UP000326903"/>
    </source>
</evidence>
<sequence>MKKINNVLLTGILLAATLISQAQKMNTIAIDAGDFPGYFKPAENIPESRLNEININAIRHFTLFFENPLRVKWYKTPVGFLVYFTCENMKKMAAYNKKGIWVHTLSYYGEYKLPGYVRHLVKSIYYDFIINQVIQLEEDNQLVYMVQMEDPTSFITVAVDDYEMKIVKAIKKQGER</sequence>
<keyword evidence="1" id="KW-0732">Signal</keyword>
<accession>A0A5J5IJY6</accession>
<proteinExistence type="predicted"/>
<name>A0A5J5IJY6_9BACT</name>
<evidence type="ECO:0000313" key="2">
    <source>
        <dbReference type="EMBL" id="KAA9040848.1"/>
    </source>
</evidence>
<organism evidence="2 3">
    <name type="scientific">Ginsengibacter hankyongi</name>
    <dbReference type="NCBI Taxonomy" id="2607284"/>
    <lineage>
        <taxon>Bacteria</taxon>
        <taxon>Pseudomonadati</taxon>
        <taxon>Bacteroidota</taxon>
        <taxon>Chitinophagia</taxon>
        <taxon>Chitinophagales</taxon>
        <taxon>Chitinophagaceae</taxon>
        <taxon>Ginsengibacter</taxon>
    </lineage>
</organism>
<protein>
    <submittedName>
        <fullName evidence="2">Uncharacterized protein</fullName>
    </submittedName>
</protein>
<reference evidence="2 3" key="1">
    <citation type="submission" date="2019-09" db="EMBL/GenBank/DDBJ databases">
        <title>Draft genome sequence of Ginsengibacter sp. BR5-29.</title>
        <authorList>
            <person name="Im W.-T."/>
        </authorList>
    </citation>
    <scope>NUCLEOTIDE SEQUENCE [LARGE SCALE GENOMIC DNA]</scope>
    <source>
        <strain evidence="2 3">BR5-29</strain>
    </source>
</reference>
<dbReference type="Proteomes" id="UP000326903">
    <property type="component" value="Unassembled WGS sequence"/>
</dbReference>
<keyword evidence="3" id="KW-1185">Reference proteome</keyword>
<dbReference type="AlphaFoldDB" id="A0A5J5IJY6"/>
<feature type="signal peptide" evidence="1">
    <location>
        <begin position="1"/>
        <end position="22"/>
    </location>
</feature>